<comment type="similarity">
    <text evidence="2">Belongs to the oxygen-dependent FAD-linked oxidoreductase family.</text>
</comment>
<dbReference type="Gene3D" id="3.30.43.10">
    <property type="entry name" value="Uridine Diphospho-n-acetylenolpyruvylglucosamine Reductase, domain 2"/>
    <property type="match status" value="1"/>
</dbReference>
<evidence type="ECO:0000256" key="4">
    <source>
        <dbReference type="ARBA" id="ARBA00022827"/>
    </source>
</evidence>
<dbReference type="RefSeq" id="WP_231716415.1">
    <property type="nucleotide sequence ID" value="NZ_AP021874.1"/>
</dbReference>
<dbReference type="InterPro" id="IPR016166">
    <property type="entry name" value="FAD-bd_PCMH"/>
</dbReference>
<dbReference type="InterPro" id="IPR016167">
    <property type="entry name" value="FAD-bd_PCMH_sub1"/>
</dbReference>
<dbReference type="Gene3D" id="3.40.462.20">
    <property type="match status" value="1"/>
</dbReference>
<accession>A0A5K7YHT7</accession>
<dbReference type="Gene3D" id="3.30.465.10">
    <property type="match status" value="1"/>
</dbReference>
<dbReference type="PROSITE" id="PS51387">
    <property type="entry name" value="FAD_PCMH"/>
    <property type="match status" value="1"/>
</dbReference>
<dbReference type="InterPro" id="IPR016169">
    <property type="entry name" value="FAD-bd_PCMH_sub2"/>
</dbReference>
<keyword evidence="3" id="KW-0285">Flavoprotein</keyword>
<dbReference type="GO" id="GO:0071949">
    <property type="term" value="F:FAD binding"/>
    <property type="evidence" value="ECO:0007669"/>
    <property type="project" value="InterPro"/>
</dbReference>
<dbReference type="PANTHER" id="PTHR42973">
    <property type="entry name" value="BINDING OXIDOREDUCTASE, PUTATIVE (AFU_ORTHOLOGUE AFUA_1G17690)-RELATED"/>
    <property type="match status" value="1"/>
</dbReference>
<evidence type="ECO:0000256" key="2">
    <source>
        <dbReference type="ARBA" id="ARBA00005466"/>
    </source>
</evidence>
<evidence type="ECO:0000313" key="8">
    <source>
        <dbReference type="Proteomes" id="UP000427906"/>
    </source>
</evidence>
<dbReference type="GO" id="GO:0016491">
    <property type="term" value="F:oxidoreductase activity"/>
    <property type="evidence" value="ECO:0007669"/>
    <property type="project" value="UniProtKB-KW"/>
</dbReference>
<organism evidence="7 8">
    <name type="scientific">Desulfosarcina alkanivorans</name>
    <dbReference type="NCBI Taxonomy" id="571177"/>
    <lineage>
        <taxon>Bacteria</taxon>
        <taxon>Pseudomonadati</taxon>
        <taxon>Thermodesulfobacteriota</taxon>
        <taxon>Desulfobacteria</taxon>
        <taxon>Desulfobacterales</taxon>
        <taxon>Desulfosarcinaceae</taxon>
        <taxon>Desulfosarcina</taxon>
    </lineage>
</organism>
<protein>
    <submittedName>
        <fullName evidence="7">Oxidoreductase</fullName>
    </submittedName>
</protein>
<evidence type="ECO:0000256" key="1">
    <source>
        <dbReference type="ARBA" id="ARBA00001974"/>
    </source>
</evidence>
<comment type="cofactor">
    <cofactor evidence="1">
        <name>FAD</name>
        <dbReference type="ChEBI" id="CHEBI:57692"/>
    </cofactor>
</comment>
<dbReference type="InterPro" id="IPR012951">
    <property type="entry name" value="BBE"/>
</dbReference>
<dbReference type="Pfam" id="PF01565">
    <property type="entry name" value="FAD_binding_4"/>
    <property type="match status" value="1"/>
</dbReference>
<dbReference type="Pfam" id="PF08031">
    <property type="entry name" value="BBE"/>
    <property type="match status" value="1"/>
</dbReference>
<gene>
    <name evidence="7" type="ORF">DSCA_15800</name>
</gene>
<feature type="domain" description="FAD-binding PCMH-type" evidence="6">
    <location>
        <begin position="36"/>
        <end position="207"/>
    </location>
</feature>
<sequence>MMDETNTAALKAGFRGRLIRPEDENYDQARKLYNGMIDKRPGLIARCADAGDVIAAVRYGRANNLLTAVRGGGHNGPGLGSCDGGMVIDLSLMKGVHVNPDRRTVRVEPGCTQGDMDHATHAFGLAVPAGIVSTTGVGGLTLGGGHGYLSRQYGLTIDNLIEADVVLADGRFVTANESSHKDLFWALRGGGGNFGVVTSFLFRAHPVKDIFGGLIFWDAEEARRVMQWYREFLPRAPEACSPFLGLKTVPPAPPFPEEIWGRKVCALISSCDAPPEKAVEVIQPAYDNTPAPIFDLMVSMPFTAIQGLFDPLLPSGLQWYWKGDFVRELPDAAIDVHLEHAAKAPTTLSLMHLYPVDGAVHRIGPSDTAWRHRDATWSMVIAGIDPDPANAEALKSWARAYWEALRPHTMDGGYVNFMMEEGADRIRATYGENYRRLTAIKKDYDPTNFFRVNQNIAPAVA</sequence>
<evidence type="ECO:0000313" key="7">
    <source>
        <dbReference type="EMBL" id="BBO67650.1"/>
    </source>
</evidence>
<dbReference type="InterPro" id="IPR006094">
    <property type="entry name" value="Oxid_FAD_bind_N"/>
</dbReference>
<dbReference type="AlphaFoldDB" id="A0A5K7YHT7"/>
<keyword evidence="8" id="KW-1185">Reference proteome</keyword>
<keyword evidence="4" id="KW-0274">FAD</keyword>
<dbReference type="SUPFAM" id="SSF56176">
    <property type="entry name" value="FAD-binding/transporter-associated domain-like"/>
    <property type="match status" value="1"/>
</dbReference>
<evidence type="ECO:0000259" key="6">
    <source>
        <dbReference type="PROSITE" id="PS51387"/>
    </source>
</evidence>
<reference evidence="7 8" key="1">
    <citation type="submission" date="2019-11" db="EMBL/GenBank/DDBJ databases">
        <title>Comparative genomics of hydrocarbon-degrading Desulfosarcina strains.</title>
        <authorList>
            <person name="Watanabe M."/>
            <person name="Kojima H."/>
            <person name="Fukui M."/>
        </authorList>
    </citation>
    <scope>NUCLEOTIDE SEQUENCE [LARGE SCALE GENOMIC DNA]</scope>
    <source>
        <strain evidence="7 8">PL12</strain>
    </source>
</reference>
<dbReference type="KEGG" id="dalk:DSCA_15800"/>
<name>A0A5K7YHT7_9BACT</name>
<proteinExistence type="inferred from homology"/>
<dbReference type="PANTHER" id="PTHR42973:SF39">
    <property type="entry name" value="FAD-BINDING PCMH-TYPE DOMAIN-CONTAINING PROTEIN"/>
    <property type="match status" value="1"/>
</dbReference>
<dbReference type="Proteomes" id="UP000427906">
    <property type="component" value="Chromosome"/>
</dbReference>
<dbReference type="InterPro" id="IPR050416">
    <property type="entry name" value="FAD-linked_Oxidoreductase"/>
</dbReference>
<keyword evidence="5" id="KW-0560">Oxidoreductase</keyword>
<evidence type="ECO:0000256" key="5">
    <source>
        <dbReference type="ARBA" id="ARBA00023002"/>
    </source>
</evidence>
<evidence type="ECO:0000256" key="3">
    <source>
        <dbReference type="ARBA" id="ARBA00022630"/>
    </source>
</evidence>
<dbReference type="EMBL" id="AP021874">
    <property type="protein sequence ID" value="BBO67650.1"/>
    <property type="molecule type" value="Genomic_DNA"/>
</dbReference>
<dbReference type="InterPro" id="IPR036318">
    <property type="entry name" value="FAD-bd_PCMH-like_sf"/>
</dbReference>